<feature type="region of interest" description="Disordered" evidence="1">
    <location>
        <begin position="327"/>
        <end position="385"/>
    </location>
</feature>
<feature type="compositionally biased region" description="Acidic residues" evidence="1">
    <location>
        <begin position="360"/>
        <end position="369"/>
    </location>
</feature>
<name>A0A0W8CYW7_PHYNI</name>
<evidence type="ECO:0000256" key="1">
    <source>
        <dbReference type="SAM" id="MobiDB-lite"/>
    </source>
</evidence>
<dbReference type="Proteomes" id="UP000052943">
    <property type="component" value="Unassembled WGS sequence"/>
</dbReference>
<comment type="caution">
    <text evidence="2">The sequence shown here is derived from an EMBL/GenBank/DDBJ whole genome shotgun (WGS) entry which is preliminary data.</text>
</comment>
<sequence>MKLGRGINVEHIKRMTLRTVRESTEGQPETLAFLDALERNDFDETKCKREARHMMLVLEAKRKRRAAEHRSTLNFHVILSVAISKWLDTIGQKHYKVSGRKSNLFGNSNNNIELKRQSERWMDTLQVQKENVDANLVGNGATGKLHFGGTNKLSTPKRSFVIHDDSKSTGQKELKDRSTKSSRRVLGDISNKQRGCHKDSNAAGIASTKKGLGGHPKKLSSSRRTPLTPLRSKSGALETPKARASLTPKVRATLISKGAIKTPRAEKVPDIEFAYGGLSSPKADSAYMKDLGDEIWRDILNDETPTLFDDFDLTRAVDAWDDSREKAMLESGEPPSLWWASPDLQTKKETGDSDTKQSEKEEEQDDDLNDLPPPDNLGEDSVADLDNDGLLEDLLSVDVEAVCSE</sequence>
<reference evidence="2 3" key="1">
    <citation type="submission" date="2015-11" db="EMBL/GenBank/DDBJ databases">
        <title>Genomes and virulence difference between two physiological races of Phytophthora nicotianae.</title>
        <authorList>
            <person name="Liu H."/>
            <person name="Ma X."/>
            <person name="Yu H."/>
            <person name="Fang D."/>
            <person name="Li Y."/>
            <person name="Wang X."/>
            <person name="Wang W."/>
            <person name="Dong Y."/>
            <person name="Xiao B."/>
        </authorList>
    </citation>
    <scope>NUCLEOTIDE SEQUENCE [LARGE SCALE GENOMIC DNA]</scope>
    <source>
        <strain evidence="3">race 0</strain>
    </source>
</reference>
<feature type="compositionally biased region" description="Basic and acidic residues" evidence="1">
    <location>
        <begin position="161"/>
        <end position="179"/>
    </location>
</feature>
<gene>
    <name evidence="2" type="ORF">AM587_10011770</name>
</gene>
<dbReference type="OrthoDB" id="164982at2759"/>
<proteinExistence type="predicted"/>
<evidence type="ECO:0000313" key="3">
    <source>
        <dbReference type="Proteomes" id="UP000052943"/>
    </source>
</evidence>
<protein>
    <submittedName>
        <fullName evidence="2">Uncharacterized protein</fullName>
    </submittedName>
</protein>
<evidence type="ECO:0000313" key="2">
    <source>
        <dbReference type="EMBL" id="KUF89374.1"/>
    </source>
</evidence>
<feature type="region of interest" description="Disordered" evidence="1">
    <location>
        <begin position="147"/>
        <end position="244"/>
    </location>
</feature>
<organism evidence="2 3">
    <name type="scientific">Phytophthora nicotianae</name>
    <name type="common">Potato buckeye rot agent</name>
    <name type="synonym">Phytophthora parasitica</name>
    <dbReference type="NCBI Taxonomy" id="4792"/>
    <lineage>
        <taxon>Eukaryota</taxon>
        <taxon>Sar</taxon>
        <taxon>Stramenopiles</taxon>
        <taxon>Oomycota</taxon>
        <taxon>Peronosporomycetes</taxon>
        <taxon>Peronosporales</taxon>
        <taxon>Peronosporaceae</taxon>
        <taxon>Phytophthora</taxon>
    </lineage>
</organism>
<feature type="compositionally biased region" description="Basic and acidic residues" evidence="1">
    <location>
        <begin position="345"/>
        <end position="359"/>
    </location>
</feature>
<dbReference type="AlphaFoldDB" id="A0A0W8CYW7"/>
<accession>A0A0W8CYW7</accession>
<dbReference type="EMBL" id="LNFO01001691">
    <property type="protein sequence ID" value="KUF89374.1"/>
    <property type="molecule type" value="Genomic_DNA"/>
</dbReference>